<keyword evidence="3" id="KW-0677">Repeat</keyword>
<dbReference type="PROSITE" id="PS51030">
    <property type="entry name" value="NUCLEAR_REC_DBD_2"/>
    <property type="match status" value="1"/>
</dbReference>
<dbReference type="CDD" id="cd06916">
    <property type="entry name" value="NR_DBD_like"/>
    <property type="match status" value="1"/>
</dbReference>
<dbReference type="PANTHER" id="PTHR44324:SF2">
    <property type="entry name" value="WD REPEAT-CONTAINING PROTEIN 64"/>
    <property type="match status" value="1"/>
</dbReference>
<dbReference type="Pfam" id="PF00400">
    <property type="entry name" value="WD40"/>
    <property type="match status" value="3"/>
</dbReference>
<accession>A0ABN8MYJ9</accession>
<evidence type="ECO:0000256" key="9">
    <source>
        <dbReference type="ARBA" id="ARBA00023170"/>
    </source>
</evidence>
<dbReference type="SUPFAM" id="SSF48508">
    <property type="entry name" value="Nuclear receptor ligand-binding domain"/>
    <property type="match status" value="1"/>
</dbReference>
<dbReference type="Proteomes" id="UP001159427">
    <property type="component" value="Unassembled WGS sequence"/>
</dbReference>
<evidence type="ECO:0000256" key="12">
    <source>
        <dbReference type="SAM" id="MobiDB-lite"/>
    </source>
</evidence>
<keyword evidence="6" id="KW-0805">Transcription regulation</keyword>
<evidence type="ECO:0000259" key="14">
    <source>
        <dbReference type="PROSITE" id="PS51843"/>
    </source>
</evidence>
<feature type="compositionally biased region" description="Acidic residues" evidence="12">
    <location>
        <begin position="807"/>
        <end position="817"/>
    </location>
</feature>
<feature type="domain" description="NR LBD" evidence="14">
    <location>
        <begin position="1345"/>
        <end position="1701"/>
    </location>
</feature>
<feature type="region of interest" description="Disordered" evidence="12">
    <location>
        <begin position="900"/>
        <end position="923"/>
    </location>
</feature>
<dbReference type="InterPro" id="IPR019775">
    <property type="entry name" value="WD40_repeat_CS"/>
</dbReference>
<dbReference type="InterPro" id="IPR001680">
    <property type="entry name" value="WD40_rpt"/>
</dbReference>
<feature type="compositionally biased region" description="Basic and acidic residues" evidence="12">
    <location>
        <begin position="906"/>
        <end position="923"/>
    </location>
</feature>
<comment type="caution">
    <text evidence="15">The sequence shown here is derived from an EMBL/GenBank/DDBJ whole genome shotgun (WGS) entry which is preliminary data.</text>
</comment>
<evidence type="ECO:0000256" key="2">
    <source>
        <dbReference type="ARBA" id="ARBA00022723"/>
    </source>
</evidence>
<dbReference type="InterPro" id="IPR001723">
    <property type="entry name" value="Nuclear_hrmn_rcpt"/>
</dbReference>
<evidence type="ECO:0000313" key="15">
    <source>
        <dbReference type="EMBL" id="CAH3038896.1"/>
    </source>
</evidence>
<evidence type="ECO:0000256" key="7">
    <source>
        <dbReference type="ARBA" id="ARBA00023125"/>
    </source>
</evidence>
<proteinExistence type="predicted"/>
<keyword evidence="10" id="KW-0539">Nucleus</keyword>
<protein>
    <submittedName>
        <fullName evidence="15">Uncharacterized protein</fullName>
    </submittedName>
</protein>
<dbReference type="EMBL" id="CALNXI010000713">
    <property type="protein sequence ID" value="CAH3038896.1"/>
    <property type="molecule type" value="Genomic_DNA"/>
</dbReference>
<dbReference type="InterPro" id="IPR015943">
    <property type="entry name" value="WD40/YVTN_repeat-like_dom_sf"/>
</dbReference>
<dbReference type="InterPro" id="IPR000536">
    <property type="entry name" value="Nucl_hrmn_rcpt_lig-bd"/>
</dbReference>
<evidence type="ECO:0000256" key="11">
    <source>
        <dbReference type="PROSITE-ProRule" id="PRU00221"/>
    </source>
</evidence>
<dbReference type="Gene3D" id="1.10.565.10">
    <property type="entry name" value="Retinoid X Receptor"/>
    <property type="match status" value="1"/>
</dbReference>
<gene>
    <name evidence="15" type="ORF">PEVE_00039903</name>
</gene>
<dbReference type="PROSITE" id="PS51843">
    <property type="entry name" value="NR_LBD"/>
    <property type="match status" value="1"/>
</dbReference>
<dbReference type="PRINTS" id="PR00398">
    <property type="entry name" value="STRDHORMONER"/>
</dbReference>
<dbReference type="InterPro" id="IPR036322">
    <property type="entry name" value="WD40_repeat_dom_sf"/>
</dbReference>
<dbReference type="PROSITE" id="PS50294">
    <property type="entry name" value="WD_REPEATS_REGION"/>
    <property type="match status" value="1"/>
</dbReference>
<keyword evidence="9" id="KW-0675">Receptor</keyword>
<keyword evidence="7" id="KW-0238">DNA-binding</keyword>
<evidence type="ECO:0000256" key="10">
    <source>
        <dbReference type="ARBA" id="ARBA00023242"/>
    </source>
</evidence>
<evidence type="ECO:0000259" key="13">
    <source>
        <dbReference type="PROSITE" id="PS51030"/>
    </source>
</evidence>
<evidence type="ECO:0000256" key="5">
    <source>
        <dbReference type="ARBA" id="ARBA00022833"/>
    </source>
</evidence>
<keyword evidence="4" id="KW-0863">Zinc-finger</keyword>
<dbReference type="SMART" id="SM00399">
    <property type="entry name" value="ZnF_C4"/>
    <property type="match status" value="1"/>
</dbReference>
<feature type="compositionally biased region" description="Basic and acidic residues" evidence="12">
    <location>
        <begin position="767"/>
        <end position="777"/>
    </location>
</feature>
<feature type="region of interest" description="Disordered" evidence="12">
    <location>
        <begin position="765"/>
        <end position="818"/>
    </location>
</feature>
<keyword evidence="5" id="KW-0862">Zinc</keyword>
<dbReference type="SMART" id="SM00320">
    <property type="entry name" value="WD40"/>
    <property type="match status" value="10"/>
</dbReference>
<sequence length="1704" mass="192384">MFSRQSSRPYTVGSFRMKLALFEEFIAEFTYVDEELNPEERQQILQARLTNGKCYEPFCEAIRNLFGNDVSTQDLKALFRKIALNPDAQVDWSELFGIGGSTDEVPDLLLNEDTSSVITTSKRRSVGEAGGDKKRRDVVQCIVHVPKYDFYIIASQKGIICQWSSKFRLQSCVDLNESSWVTGCGFLPSLRRIAVTSERALSLWDYRAKRKQLTIYQIKPMENSPQCMIYIPWKTDSMNEDTILFGDDQGYVNMMTISSKDLHMKNSTSKADSQIVTIEPSKLSYAIQRRKFHDDWVVKLKYFPQLDMFGSCSPSSTCSFVLGSIERVLDNSPARELGVPKGVNCFDYCTKANVIITAGADKVIRVWHPLIFTRPTGALQRHLLFLVVEYSNSCFDLFFFPLPQVFRVWDIQTLTCLQVFTDNEVRPGEKRISCMLFDGKHDRLITGCSVIDTWPLTRAIQDSLQVPHTHDRPICQLLYNPHMNQVISGCIEGILKVWEMETGQFVYQVTDAHGPSTEITAMTVDSSGYRLATGAYNGSIKVWDFGSGQLYKKFPDEQTKKRHEDTITGLVYHTMYGKRCLLVSSWGKKIRIMEDPADVQTLVELKVLSDLFVPPVPIYKDKDEQAPFVSRAPLPSIGETQEVKSSNEEYALSHCDVTCLEHMSPLLFAGTTSGSVIIWNLETEKIALRCVPPKSASANSSKYKRHHQDEQLVYRCLYLVHRVRKPIIYGKGNVKFVDSSREVAHVSFNTEDVNVSQGEQAEIEGEEYVHENQKQTDEDSVDKEEGEARSEEVQEDAEKGEDKVINEDEQEGEESDENKETIIGEFLQVSEPALVSSHHDGFLRFWNLSGTLLSEVRAITRRQASAVTSMCTDADCNFVISGDAKGYITVWEVGSFLLHPPTESNGEEHKEEEHEGNKEETRRDPTNVIKQVVCWRGHLTRVVGLEHVQSSGVIVSASTDCSVRVWYRDTGHFIGFFSQPRLWHLPSSKSVPSTPVRPYDISEGPIKTLKNIPTKAVNKTNDSGVDCPLMFDDTRWLPFRHSAQRETRPKGNEKKFFDSLSKPKHYNSHLESTSSGSPDAGAVYRALPVYRIETPERLKTPAINMQSSWLTNQAQNQKAHGNKSTFAYRTTSSTRYDEFGIGDCLFVSDVGRLGMNYDRNKVLQDLKKALPTAYNTELAFNVLLIASELKPPTFYRSSEGLPNTTVKPIWGDCLVCGDRGTGKHYGIVACEGCKGFFKRSVRKNLHYRCQGNGACPIDKVQRNRCQRCRLNKCLTMGMKKEAVQCERKPITKCLENSQNENGFPPDSARGLLVGQKGLTVLFYLILGESGSSSCRRKRSGYRCRGSSGSAIHATEAHLSIISPENLQFKLNPPTLGLSSLSMDYIYEIATRLLFLTVDWTRNIQAFRSLDSADQLVLLQSSWSDLFMLGVSQCSSSFPLSPLLTLAAVHMERSECDEEHKPLLTKDQKILEKVLSVKELLLSLEKLELDLVEYAFFKTIILFNPVDSDDVDNNDDDNDDDDFDDFYDVYVAFMVMLKLLRAYVDDDVGGGGGVSDNDDDDDFDDIHVVNVTFMVIHVHSDEDIVEADCVNDDDDDYNNDNNDGGGGDDASVTMRMLTAINKYCSSLKNPKQVERLQEKAHCSLKQYVENKYPNNPERFAKILLRLPATRMLTKQAAEELFFFPLIGTVRIESIMNSIISSSLAM</sequence>
<keyword evidence="16" id="KW-1185">Reference proteome</keyword>
<dbReference type="PANTHER" id="PTHR44324">
    <property type="entry name" value="WD40 REPEAT DOMAIN 95"/>
    <property type="match status" value="1"/>
</dbReference>
<evidence type="ECO:0000313" key="16">
    <source>
        <dbReference type="Proteomes" id="UP001159427"/>
    </source>
</evidence>
<evidence type="ECO:0000256" key="8">
    <source>
        <dbReference type="ARBA" id="ARBA00023163"/>
    </source>
</evidence>
<feature type="repeat" description="WD" evidence="11">
    <location>
        <begin position="935"/>
        <end position="966"/>
    </location>
</feature>
<feature type="domain" description="Nuclear receptor" evidence="13">
    <location>
        <begin position="1210"/>
        <end position="1285"/>
    </location>
</feature>
<dbReference type="Pfam" id="PF00105">
    <property type="entry name" value="zf-C4"/>
    <property type="match status" value="1"/>
</dbReference>
<dbReference type="Gene3D" id="2.130.10.10">
    <property type="entry name" value="YVTN repeat-like/Quinoprotein amine dehydrogenase"/>
    <property type="match status" value="4"/>
</dbReference>
<dbReference type="PROSITE" id="PS50082">
    <property type="entry name" value="WD_REPEATS_2"/>
    <property type="match status" value="3"/>
</dbReference>
<dbReference type="InterPro" id="IPR013088">
    <property type="entry name" value="Znf_NHR/GATA"/>
</dbReference>
<dbReference type="InterPro" id="IPR001628">
    <property type="entry name" value="Znf_hrmn_rcpt"/>
</dbReference>
<dbReference type="SUPFAM" id="SSF57716">
    <property type="entry name" value="Glucocorticoid receptor-like (DNA-binding domain)"/>
    <property type="match status" value="1"/>
</dbReference>
<evidence type="ECO:0000256" key="1">
    <source>
        <dbReference type="ARBA" id="ARBA00022574"/>
    </source>
</evidence>
<reference evidence="15 16" key="1">
    <citation type="submission" date="2022-05" db="EMBL/GenBank/DDBJ databases">
        <authorList>
            <consortium name="Genoscope - CEA"/>
            <person name="William W."/>
        </authorList>
    </citation>
    <scope>NUCLEOTIDE SEQUENCE [LARGE SCALE GENOMIC DNA]</scope>
</reference>
<keyword evidence="1 11" id="KW-0853">WD repeat</keyword>
<dbReference type="InterPro" id="IPR051242">
    <property type="entry name" value="WD-EF-hand_domain"/>
</dbReference>
<name>A0ABN8MYJ9_9CNID</name>
<dbReference type="PROSITE" id="PS00031">
    <property type="entry name" value="NUCLEAR_REC_DBD_1"/>
    <property type="match status" value="1"/>
</dbReference>
<organism evidence="15 16">
    <name type="scientific">Porites evermanni</name>
    <dbReference type="NCBI Taxonomy" id="104178"/>
    <lineage>
        <taxon>Eukaryota</taxon>
        <taxon>Metazoa</taxon>
        <taxon>Cnidaria</taxon>
        <taxon>Anthozoa</taxon>
        <taxon>Hexacorallia</taxon>
        <taxon>Scleractinia</taxon>
        <taxon>Fungiina</taxon>
        <taxon>Poritidae</taxon>
        <taxon>Porites</taxon>
    </lineage>
</organism>
<feature type="repeat" description="WD" evidence="11">
    <location>
        <begin position="512"/>
        <end position="553"/>
    </location>
</feature>
<dbReference type="SMART" id="SM00430">
    <property type="entry name" value="HOLI"/>
    <property type="match status" value="1"/>
</dbReference>
<dbReference type="Pfam" id="PF00104">
    <property type="entry name" value="Hormone_recep"/>
    <property type="match status" value="2"/>
</dbReference>
<dbReference type="InterPro" id="IPR035500">
    <property type="entry name" value="NHR-like_dom_sf"/>
</dbReference>
<feature type="compositionally biased region" description="Basic and acidic residues" evidence="12">
    <location>
        <begin position="786"/>
        <end position="806"/>
    </location>
</feature>
<dbReference type="Gene3D" id="3.30.50.10">
    <property type="entry name" value="Erythroid Transcription Factor GATA-1, subunit A"/>
    <property type="match status" value="1"/>
</dbReference>
<evidence type="ECO:0000256" key="3">
    <source>
        <dbReference type="ARBA" id="ARBA00022737"/>
    </source>
</evidence>
<dbReference type="CDD" id="cd06930">
    <property type="entry name" value="NR_LBD_F2"/>
    <property type="match status" value="1"/>
</dbReference>
<dbReference type="PROSITE" id="PS00678">
    <property type="entry name" value="WD_REPEATS_1"/>
    <property type="match status" value="1"/>
</dbReference>
<keyword evidence="2" id="KW-0479">Metal-binding</keyword>
<dbReference type="PRINTS" id="PR00047">
    <property type="entry name" value="STROIDFINGER"/>
</dbReference>
<keyword evidence="8" id="KW-0804">Transcription</keyword>
<evidence type="ECO:0000256" key="6">
    <source>
        <dbReference type="ARBA" id="ARBA00023015"/>
    </source>
</evidence>
<feature type="repeat" description="WD" evidence="11">
    <location>
        <begin position="467"/>
        <end position="508"/>
    </location>
</feature>
<evidence type="ECO:0000256" key="4">
    <source>
        <dbReference type="ARBA" id="ARBA00022771"/>
    </source>
</evidence>
<dbReference type="SUPFAM" id="SSF50978">
    <property type="entry name" value="WD40 repeat-like"/>
    <property type="match status" value="2"/>
</dbReference>